<name>A0A0V8LXD2_9CHLR</name>
<dbReference type="EMBL" id="JGYD01000029">
    <property type="protein sequence ID" value="KSV16172.1"/>
    <property type="molecule type" value="Genomic_DNA"/>
</dbReference>
<gene>
    <name evidence="1" type="ORF">DA01_08765</name>
</gene>
<evidence type="ECO:0000313" key="1">
    <source>
        <dbReference type="EMBL" id="KSV16172.1"/>
    </source>
</evidence>
<dbReference type="PATRIC" id="fig|61435.5.peg.1725"/>
<evidence type="ECO:0000313" key="2">
    <source>
        <dbReference type="Proteomes" id="UP000053577"/>
    </source>
</evidence>
<sequence>MDMEKTKLVVPAKIPGLLEALTEEDTFPDDLKYIMARHEIGPTTIARVYGICRMQVYRWLRGEGLPREPAIYASVKTWAKELRESAKAS</sequence>
<protein>
    <submittedName>
        <fullName evidence="1">Uncharacterized protein</fullName>
    </submittedName>
</protein>
<reference evidence="1 2" key="1">
    <citation type="journal article" date="2015" name="Sci. Rep.">
        <title>A comparative genomics and reductive dehalogenase gene transcription study of two chloroethene-respiring bacteria, Dehalococcoides mccartyi strains MB and 11a.</title>
        <authorList>
            <person name="Low A."/>
            <person name="Shen Z."/>
            <person name="Cheng D."/>
            <person name="Rogers M.J."/>
            <person name="Lee P.K."/>
            <person name="He J."/>
        </authorList>
    </citation>
    <scope>NUCLEOTIDE SEQUENCE [LARGE SCALE GENOMIC DNA]</scope>
    <source>
        <strain evidence="1 2">MB</strain>
    </source>
</reference>
<accession>A0A0V8LXD2</accession>
<organism evidence="1 2">
    <name type="scientific">Dehalococcoides mccartyi</name>
    <dbReference type="NCBI Taxonomy" id="61435"/>
    <lineage>
        <taxon>Bacteria</taxon>
        <taxon>Bacillati</taxon>
        <taxon>Chloroflexota</taxon>
        <taxon>Dehalococcoidia</taxon>
        <taxon>Dehalococcoidales</taxon>
        <taxon>Dehalococcoidaceae</taxon>
        <taxon>Dehalococcoides</taxon>
    </lineage>
</organism>
<proteinExistence type="predicted"/>
<dbReference type="Proteomes" id="UP000053577">
    <property type="component" value="Unassembled WGS sequence"/>
</dbReference>
<dbReference type="AlphaFoldDB" id="A0A0V8LXD2"/>
<comment type="caution">
    <text evidence="1">The sequence shown here is derived from an EMBL/GenBank/DDBJ whole genome shotgun (WGS) entry which is preliminary data.</text>
</comment>